<proteinExistence type="predicted"/>
<keyword evidence="1" id="KW-0175">Coiled coil</keyword>
<evidence type="ECO:0000313" key="3">
    <source>
        <dbReference type="EMBL" id="KZP11961.1"/>
    </source>
</evidence>
<reference evidence="3 4" key="1">
    <citation type="journal article" date="2016" name="Mol. Biol. Evol.">
        <title>Comparative Genomics of Early-Diverging Mushroom-Forming Fungi Provides Insights into the Origins of Lignocellulose Decay Capabilities.</title>
        <authorList>
            <person name="Nagy L.G."/>
            <person name="Riley R."/>
            <person name="Tritt A."/>
            <person name="Adam C."/>
            <person name="Daum C."/>
            <person name="Floudas D."/>
            <person name="Sun H."/>
            <person name="Yadav J.S."/>
            <person name="Pangilinan J."/>
            <person name="Larsson K.H."/>
            <person name="Matsuura K."/>
            <person name="Barry K."/>
            <person name="Labutti K."/>
            <person name="Kuo R."/>
            <person name="Ohm R.A."/>
            <person name="Bhattacharya S.S."/>
            <person name="Shirouzu T."/>
            <person name="Yoshinaga Y."/>
            <person name="Martin F.M."/>
            <person name="Grigoriev I.V."/>
            <person name="Hibbett D.S."/>
        </authorList>
    </citation>
    <scope>NUCLEOTIDE SEQUENCE [LARGE SCALE GENOMIC DNA]</scope>
    <source>
        <strain evidence="3 4">CBS 109695</strain>
    </source>
</reference>
<feature type="coiled-coil region" evidence="1">
    <location>
        <begin position="210"/>
        <end position="237"/>
    </location>
</feature>
<sequence length="553" mass="61880">MTIKIRCFHFYDDGEPRPHKNGDKGCPYGTKCVYTHPADDGWYTAKPSEPPTFNRGSRNSSPTKRRATRRSGGWASDTEDDRRDLSYYSQPRRSPSPSAISTSSRDPGSSRGWQPPSPPPPPPPPTVEPMNPAPIEPLVPPPPLPAPPDFLKRSLKEASLTEKEDVWKERFRLMADAYQHRADLLKLEDDLKFTQKMLGEPYPFLPEETKLDAKQKLVELEAECEAKRNLRDAALMKLSETNFWPIFGRTDTEEVQRKKYEDMVNTVTDVHNTVAGIHNVLQTAVAAHNENISGDDSTQRPKKRRRLDDDGEVATLENELSPSELSAVLDRVVRVEGRLVDLQNLIIQRGNNLTELINDIVDAQWEDHGPPGDADEESGATLALAQLKQSVESTGGQMGELAEEVGGVITQVAEQNQETLQLKEKYSRTLGEIAMEKSRLEKQQAENAKIIESLQAGITDLKIKPPPTVSQQYIVDTIETPIKEMMSAKIRPLIEEFQREMDGILHTRNEDYQSLWTKLSVTEKMVTAIAHQVNREQAGLVSPVDIGAPTASS</sequence>
<feature type="compositionally biased region" description="Low complexity" evidence="2">
    <location>
        <begin position="86"/>
        <end position="105"/>
    </location>
</feature>
<dbReference type="OrthoDB" id="2749714at2759"/>
<feature type="region of interest" description="Disordered" evidence="2">
    <location>
        <begin position="288"/>
        <end position="310"/>
    </location>
</feature>
<dbReference type="STRING" id="436010.A0A166AU68"/>
<organism evidence="3 4">
    <name type="scientific">Athelia psychrophila</name>
    <dbReference type="NCBI Taxonomy" id="1759441"/>
    <lineage>
        <taxon>Eukaryota</taxon>
        <taxon>Fungi</taxon>
        <taxon>Dikarya</taxon>
        <taxon>Basidiomycota</taxon>
        <taxon>Agaricomycotina</taxon>
        <taxon>Agaricomycetes</taxon>
        <taxon>Agaricomycetidae</taxon>
        <taxon>Atheliales</taxon>
        <taxon>Atheliaceae</taxon>
        <taxon>Athelia</taxon>
    </lineage>
</organism>
<gene>
    <name evidence="3" type="ORF">FIBSPDRAFT_1050373</name>
</gene>
<accession>A0A166AU68</accession>
<dbReference type="EMBL" id="KV417654">
    <property type="protein sequence ID" value="KZP11961.1"/>
    <property type="molecule type" value="Genomic_DNA"/>
</dbReference>
<evidence type="ECO:0000313" key="4">
    <source>
        <dbReference type="Proteomes" id="UP000076532"/>
    </source>
</evidence>
<dbReference type="Proteomes" id="UP000076532">
    <property type="component" value="Unassembled WGS sequence"/>
</dbReference>
<feature type="region of interest" description="Disordered" evidence="2">
    <location>
        <begin position="37"/>
        <end position="150"/>
    </location>
</feature>
<evidence type="ECO:0000256" key="1">
    <source>
        <dbReference type="SAM" id="Coils"/>
    </source>
</evidence>
<keyword evidence="4" id="KW-1185">Reference proteome</keyword>
<dbReference type="AlphaFoldDB" id="A0A166AU68"/>
<evidence type="ECO:0000256" key="2">
    <source>
        <dbReference type="SAM" id="MobiDB-lite"/>
    </source>
</evidence>
<name>A0A166AU68_9AGAM</name>
<feature type="compositionally biased region" description="Pro residues" evidence="2">
    <location>
        <begin position="115"/>
        <end position="148"/>
    </location>
</feature>
<protein>
    <submittedName>
        <fullName evidence="3">Uncharacterized protein</fullName>
    </submittedName>
</protein>